<dbReference type="Pfam" id="PF00817">
    <property type="entry name" value="IMS"/>
    <property type="match status" value="1"/>
</dbReference>
<dbReference type="GO" id="GO:0009432">
    <property type="term" value="P:SOS response"/>
    <property type="evidence" value="ECO:0007669"/>
    <property type="project" value="TreeGrafter"/>
</dbReference>
<feature type="binding site" evidence="17">
    <location>
        <position position="122"/>
    </location>
    <ligand>
        <name>Mg(2+)</name>
        <dbReference type="ChEBI" id="CHEBI:18420"/>
    </ligand>
</feature>
<evidence type="ECO:0000256" key="4">
    <source>
        <dbReference type="ARBA" id="ARBA00022457"/>
    </source>
</evidence>
<evidence type="ECO:0000256" key="16">
    <source>
        <dbReference type="ARBA" id="ARBA00049244"/>
    </source>
</evidence>
<dbReference type="GO" id="GO:0006261">
    <property type="term" value="P:DNA-templated DNA replication"/>
    <property type="evidence" value="ECO:0007669"/>
    <property type="project" value="UniProtKB-UniRule"/>
</dbReference>
<comment type="catalytic activity">
    <reaction evidence="16 17">
        <text>DNA(n) + a 2'-deoxyribonucleoside 5'-triphosphate = DNA(n+1) + diphosphate</text>
        <dbReference type="Rhea" id="RHEA:22508"/>
        <dbReference type="Rhea" id="RHEA-COMP:17339"/>
        <dbReference type="Rhea" id="RHEA-COMP:17340"/>
        <dbReference type="ChEBI" id="CHEBI:33019"/>
        <dbReference type="ChEBI" id="CHEBI:61560"/>
        <dbReference type="ChEBI" id="CHEBI:173112"/>
        <dbReference type="EC" id="2.7.7.7"/>
    </reaction>
</comment>
<evidence type="ECO:0000256" key="14">
    <source>
        <dbReference type="ARBA" id="ARBA00023204"/>
    </source>
</evidence>
<dbReference type="InterPro" id="IPR017961">
    <property type="entry name" value="DNA_pol_Y-fam_little_finger"/>
</dbReference>
<proteinExistence type="inferred from homology"/>
<dbReference type="Gene3D" id="3.30.1490.100">
    <property type="entry name" value="DNA polymerase, Y-family, little finger domain"/>
    <property type="match status" value="1"/>
</dbReference>
<evidence type="ECO:0000313" key="19">
    <source>
        <dbReference type="EMBL" id="NNU16686.1"/>
    </source>
</evidence>
<dbReference type="NCBIfam" id="NF002677">
    <property type="entry name" value="PRK02406.1"/>
    <property type="match status" value="1"/>
</dbReference>
<evidence type="ECO:0000256" key="13">
    <source>
        <dbReference type="ARBA" id="ARBA00023125"/>
    </source>
</evidence>
<keyword evidence="10 17" id="KW-0227">DNA damage</keyword>
<dbReference type="GO" id="GO:0006281">
    <property type="term" value="P:DNA repair"/>
    <property type="evidence" value="ECO:0007669"/>
    <property type="project" value="UniProtKB-UniRule"/>
</dbReference>
<evidence type="ECO:0000256" key="17">
    <source>
        <dbReference type="HAMAP-Rule" id="MF_01113"/>
    </source>
</evidence>
<dbReference type="NCBIfam" id="NF002751">
    <property type="entry name" value="PRK02794.1"/>
    <property type="match status" value="1"/>
</dbReference>
<keyword evidence="13 17" id="KW-0238">DNA-binding</keyword>
<evidence type="ECO:0000256" key="15">
    <source>
        <dbReference type="ARBA" id="ARBA00025589"/>
    </source>
</evidence>
<dbReference type="InterPro" id="IPR050116">
    <property type="entry name" value="DNA_polymerase-Y"/>
</dbReference>
<dbReference type="EMBL" id="JABFCX010000003">
    <property type="protein sequence ID" value="NNU16686.1"/>
    <property type="molecule type" value="Genomic_DNA"/>
</dbReference>
<dbReference type="Gene3D" id="3.30.70.270">
    <property type="match status" value="1"/>
</dbReference>
<dbReference type="GO" id="GO:0042276">
    <property type="term" value="P:error-prone translesion synthesis"/>
    <property type="evidence" value="ECO:0007669"/>
    <property type="project" value="TreeGrafter"/>
</dbReference>
<keyword evidence="20" id="KW-1185">Reference proteome</keyword>
<evidence type="ECO:0000256" key="7">
    <source>
        <dbReference type="ARBA" id="ARBA00022695"/>
    </source>
</evidence>
<dbReference type="EC" id="2.7.7.7" evidence="17"/>
<feature type="binding site" evidence="17">
    <location>
        <position position="29"/>
    </location>
    <ligand>
        <name>Mg(2+)</name>
        <dbReference type="ChEBI" id="CHEBI:18420"/>
    </ligand>
</feature>
<evidence type="ECO:0000256" key="10">
    <source>
        <dbReference type="ARBA" id="ARBA00022763"/>
    </source>
</evidence>
<keyword evidence="11 17" id="KW-0460">Magnesium</keyword>
<comment type="cofactor">
    <cofactor evidence="17">
        <name>Mg(2+)</name>
        <dbReference type="ChEBI" id="CHEBI:18420"/>
    </cofactor>
    <text evidence="17">Binds 2 magnesium ions per subunit.</text>
</comment>
<dbReference type="Proteomes" id="UP000536835">
    <property type="component" value="Unassembled WGS sequence"/>
</dbReference>
<feature type="active site" evidence="17">
    <location>
        <position position="123"/>
    </location>
</feature>
<keyword evidence="14 17" id="KW-0234">DNA repair</keyword>
<dbReference type="SUPFAM" id="SSF100879">
    <property type="entry name" value="Lesion bypass DNA polymerase (Y-family), little finger domain"/>
    <property type="match status" value="1"/>
</dbReference>
<comment type="subunit">
    <text evidence="3 17">Monomer.</text>
</comment>
<keyword evidence="9 17" id="KW-0479">Metal-binding</keyword>
<evidence type="ECO:0000256" key="11">
    <source>
        <dbReference type="ARBA" id="ARBA00022842"/>
    </source>
</evidence>
<comment type="caution">
    <text evidence="19">The sequence shown here is derived from an EMBL/GenBank/DDBJ whole genome shotgun (WGS) entry which is preliminary data.</text>
</comment>
<dbReference type="InterPro" id="IPR001126">
    <property type="entry name" value="UmuC"/>
</dbReference>
<keyword evidence="4 17" id="KW-0515">Mutator protein</keyword>
<keyword evidence="8 17" id="KW-0235">DNA replication</keyword>
<dbReference type="PROSITE" id="PS50173">
    <property type="entry name" value="UMUC"/>
    <property type="match status" value="1"/>
</dbReference>
<gene>
    <name evidence="17" type="primary">dinB</name>
    <name evidence="19" type="ORF">HK107_10170</name>
</gene>
<comment type="subcellular location">
    <subcellularLocation>
        <location evidence="1 17">Cytoplasm</location>
    </subcellularLocation>
</comment>
<evidence type="ECO:0000256" key="8">
    <source>
        <dbReference type="ARBA" id="ARBA00022705"/>
    </source>
</evidence>
<keyword evidence="6 17" id="KW-0808">Transferase</keyword>
<accession>A0A7Y3W5W1</accession>
<evidence type="ECO:0000256" key="9">
    <source>
        <dbReference type="ARBA" id="ARBA00022723"/>
    </source>
</evidence>
<evidence type="ECO:0000256" key="5">
    <source>
        <dbReference type="ARBA" id="ARBA00022490"/>
    </source>
</evidence>
<evidence type="ECO:0000313" key="20">
    <source>
        <dbReference type="Proteomes" id="UP000536835"/>
    </source>
</evidence>
<evidence type="ECO:0000256" key="1">
    <source>
        <dbReference type="ARBA" id="ARBA00004496"/>
    </source>
</evidence>
<organism evidence="19 20">
    <name type="scientific">Parvularcula mediterranea</name>
    <dbReference type="NCBI Taxonomy" id="2732508"/>
    <lineage>
        <taxon>Bacteria</taxon>
        <taxon>Pseudomonadati</taxon>
        <taxon>Pseudomonadota</taxon>
        <taxon>Alphaproteobacteria</taxon>
        <taxon>Parvularculales</taxon>
        <taxon>Parvularculaceae</taxon>
        <taxon>Parvularcula</taxon>
    </lineage>
</organism>
<keyword evidence="12 17" id="KW-0239">DNA-directed DNA polymerase</keyword>
<feature type="site" description="Substrate discrimination" evidence="17">
    <location>
        <position position="34"/>
    </location>
</feature>
<dbReference type="AlphaFoldDB" id="A0A7Y3W5W1"/>
<protein>
    <recommendedName>
        <fullName evidence="17">DNA polymerase IV</fullName>
        <shortName evidence="17">Pol IV</shortName>
        <ecNumber evidence="17">2.7.7.7</ecNumber>
    </recommendedName>
</protein>
<dbReference type="InterPro" id="IPR043502">
    <property type="entry name" value="DNA/RNA_pol_sf"/>
</dbReference>
<evidence type="ECO:0000256" key="6">
    <source>
        <dbReference type="ARBA" id="ARBA00022679"/>
    </source>
</evidence>
<dbReference type="InterPro" id="IPR022880">
    <property type="entry name" value="DNApol_IV"/>
</dbReference>
<keyword evidence="7 17" id="KW-0548">Nucleotidyltransferase</keyword>
<sequence length="411" mass="45329">MPKGVQTHCQGFGVIEHEELETLSIAHVDCDAFFASVEKRDNPELKHLPVIVGGGDRGVVAAACYVARTYGIRSAMPSFQARRLCPHLVAVKPRFEAYAEASRKVRDAMEALTPLVQPVSIDEAFLDLSGTHRLHGRSPAASLIGLQRQIEREVGVTVSVGLSHNKSLAKMASDLDKPRGFAVIGEEETLRFLADKPVTFIHGVGKSFAAKLNRDGIETIGDVQKLTLRDLVDRYGEGGLRLHARAMGRDPRPVRVEREVKSISGETTFSDDLRDQAALEDKLWGMCRKVSQRAKDKGYAGLVVTLKLKTSTFRSFTRRKTLGIATNLAEVLFEEGRALLREELKGGSRTAYRLIGIGISDLVAADGARMDLAYPEEHEKLERRESAVDALRAKFGADVIGTMRDRRTTKR</sequence>
<dbReference type="GO" id="GO:0000287">
    <property type="term" value="F:magnesium ion binding"/>
    <property type="evidence" value="ECO:0007669"/>
    <property type="project" value="UniProtKB-UniRule"/>
</dbReference>
<dbReference type="SUPFAM" id="SSF56672">
    <property type="entry name" value="DNA/RNA polymerases"/>
    <property type="match status" value="1"/>
</dbReference>
<feature type="domain" description="UmuC" evidence="18">
    <location>
        <begin position="25"/>
        <end position="205"/>
    </location>
</feature>
<dbReference type="Pfam" id="PF11799">
    <property type="entry name" value="IMS_C"/>
    <property type="match status" value="1"/>
</dbReference>
<comment type="function">
    <text evidence="15 17">Poorly processive, error-prone DNA polymerase involved in untargeted mutagenesis. Copies undamaged DNA at stalled replication forks, which arise in vivo from mismatched or misaligned primer ends. These misaligned primers can be extended by PolIV. Exhibits no 3'-5' exonuclease (proofreading) activity. May be involved in translesional synthesis, in conjunction with the beta clamp from PolIII.</text>
</comment>
<dbReference type="GO" id="GO:0005829">
    <property type="term" value="C:cytosol"/>
    <property type="evidence" value="ECO:0007669"/>
    <property type="project" value="TreeGrafter"/>
</dbReference>
<dbReference type="FunFam" id="3.40.1170.60:FF:000001">
    <property type="entry name" value="DNA polymerase IV"/>
    <property type="match status" value="1"/>
</dbReference>
<evidence type="ECO:0000256" key="2">
    <source>
        <dbReference type="ARBA" id="ARBA00010945"/>
    </source>
</evidence>
<dbReference type="InterPro" id="IPR043128">
    <property type="entry name" value="Rev_trsase/Diguanyl_cyclase"/>
</dbReference>
<dbReference type="PANTHER" id="PTHR11076">
    <property type="entry name" value="DNA REPAIR POLYMERASE UMUC / TRANSFERASE FAMILY MEMBER"/>
    <property type="match status" value="1"/>
</dbReference>
<dbReference type="GO" id="GO:0003684">
    <property type="term" value="F:damaged DNA binding"/>
    <property type="evidence" value="ECO:0007669"/>
    <property type="project" value="InterPro"/>
</dbReference>
<dbReference type="HAMAP" id="MF_01113">
    <property type="entry name" value="DNApol_IV"/>
    <property type="match status" value="1"/>
</dbReference>
<evidence type="ECO:0000256" key="12">
    <source>
        <dbReference type="ARBA" id="ARBA00022932"/>
    </source>
</evidence>
<evidence type="ECO:0000256" key="3">
    <source>
        <dbReference type="ARBA" id="ARBA00011245"/>
    </source>
</evidence>
<dbReference type="Gene3D" id="3.40.1170.60">
    <property type="match status" value="1"/>
</dbReference>
<reference evidence="19 20" key="1">
    <citation type="submission" date="2020-05" db="EMBL/GenBank/DDBJ databases">
        <title>Parvularcula mediterraneae sp. nov., isolated from polypropylene straw from shallow seawater of the seashore of Laganas in Zakynthos island, Greece.</title>
        <authorList>
            <person name="Szabo I."/>
            <person name="Al-Omari J."/>
            <person name="Rado J."/>
            <person name="Szerdahelyi G.S."/>
        </authorList>
    </citation>
    <scope>NUCLEOTIDE SEQUENCE [LARGE SCALE GENOMIC DNA]</scope>
    <source>
        <strain evidence="19 20">ZS-1/3</strain>
    </source>
</reference>
<dbReference type="CDD" id="cd03586">
    <property type="entry name" value="PolY_Pol_IV_kappa"/>
    <property type="match status" value="1"/>
</dbReference>
<evidence type="ECO:0000259" key="18">
    <source>
        <dbReference type="PROSITE" id="PS50173"/>
    </source>
</evidence>
<dbReference type="PANTHER" id="PTHR11076:SF33">
    <property type="entry name" value="DNA POLYMERASE KAPPA"/>
    <property type="match status" value="1"/>
</dbReference>
<dbReference type="FunFam" id="3.30.1490.100:FF:000004">
    <property type="entry name" value="DNA polymerase IV"/>
    <property type="match status" value="1"/>
</dbReference>
<dbReference type="GO" id="GO:0003887">
    <property type="term" value="F:DNA-directed DNA polymerase activity"/>
    <property type="evidence" value="ECO:0007669"/>
    <property type="project" value="UniProtKB-UniRule"/>
</dbReference>
<keyword evidence="5 17" id="KW-0963">Cytoplasm</keyword>
<name>A0A7Y3W5W1_9PROT</name>
<dbReference type="Gene3D" id="1.10.150.20">
    <property type="entry name" value="5' to 3' exonuclease, C-terminal subdomain"/>
    <property type="match status" value="1"/>
</dbReference>
<comment type="similarity">
    <text evidence="2 17">Belongs to the DNA polymerase type-Y family.</text>
</comment>
<dbReference type="InterPro" id="IPR036775">
    <property type="entry name" value="DNA_pol_Y-fam_lit_finger_sf"/>
</dbReference>